<sequence>MQGCIAFSAGAGKPLRKIPLKPEERREQAASGSPFLWILSFGDAKESISAVGPRTDFKETSR</sequence>
<dbReference type="EMBL" id="LUUL01000114">
    <property type="protein sequence ID" value="OAI22850.1"/>
    <property type="molecule type" value="Genomic_DNA"/>
</dbReference>
<comment type="caution">
    <text evidence="1">The sequence shown here is derived from an EMBL/GenBank/DDBJ whole genome shotgun (WGS) entry which is preliminary data.</text>
</comment>
<dbReference type="AlphaFoldDB" id="A0AA91D9V6"/>
<evidence type="ECO:0000313" key="2">
    <source>
        <dbReference type="Proteomes" id="UP000077734"/>
    </source>
</evidence>
<name>A0AA91D9V6_9GAMM</name>
<evidence type="ECO:0000313" key="1">
    <source>
        <dbReference type="EMBL" id="OAI22850.1"/>
    </source>
</evidence>
<keyword evidence="2" id="KW-1185">Reference proteome</keyword>
<protein>
    <submittedName>
        <fullName evidence="1">Uncharacterized protein</fullName>
    </submittedName>
</protein>
<organism evidence="1 2">
    <name type="scientific">Methylomonas koyamae</name>
    <dbReference type="NCBI Taxonomy" id="702114"/>
    <lineage>
        <taxon>Bacteria</taxon>
        <taxon>Pseudomonadati</taxon>
        <taxon>Pseudomonadota</taxon>
        <taxon>Gammaproteobacteria</taxon>
        <taxon>Methylococcales</taxon>
        <taxon>Methylococcaceae</taxon>
        <taxon>Methylomonas</taxon>
    </lineage>
</organism>
<gene>
    <name evidence="1" type="ORF">A1356_01710</name>
</gene>
<dbReference type="Proteomes" id="UP000077734">
    <property type="component" value="Unassembled WGS sequence"/>
</dbReference>
<proteinExistence type="predicted"/>
<reference evidence="1 2" key="1">
    <citation type="submission" date="2016-03" db="EMBL/GenBank/DDBJ databases">
        <authorList>
            <person name="Heylen K."/>
            <person name="De Vos P."/>
            <person name="Vekeman B."/>
        </authorList>
    </citation>
    <scope>NUCLEOTIDE SEQUENCE [LARGE SCALE GENOMIC DNA]</scope>
    <source>
        <strain evidence="1 2">R-49807</strain>
    </source>
</reference>
<accession>A0AA91D9V6</accession>